<gene>
    <name evidence="11" type="primary">LOC113741884</name>
</gene>
<dbReference type="OrthoDB" id="1926344at2759"/>
<evidence type="ECO:0000256" key="3">
    <source>
        <dbReference type="ARBA" id="ARBA00022491"/>
    </source>
</evidence>
<dbReference type="InterPro" id="IPR033389">
    <property type="entry name" value="AUX/IAA_dom"/>
</dbReference>
<evidence type="ECO:0000256" key="2">
    <source>
        <dbReference type="ARBA" id="ARBA00006728"/>
    </source>
</evidence>
<dbReference type="GO" id="GO:0005634">
    <property type="term" value="C:nucleus"/>
    <property type="evidence" value="ECO:0007669"/>
    <property type="project" value="UniProtKB-SubCell"/>
</dbReference>
<organism evidence="10 11">
    <name type="scientific">Coffea arabica</name>
    <name type="common">Arabian coffee</name>
    <dbReference type="NCBI Taxonomy" id="13443"/>
    <lineage>
        <taxon>Eukaryota</taxon>
        <taxon>Viridiplantae</taxon>
        <taxon>Streptophyta</taxon>
        <taxon>Embryophyta</taxon>
        <taxon>Tracheophyta</taxon>
        <taxon>Spermatophyta</taxon>
        <taxon>Magnoliopsida</taxon>
        <taxon>eudicotyledons</taxon>
        <taxon>Gunneridae</taxon>
        <taxon>Pentapetalae</taxon>
        <taxon>asterids</taxon>
        <taxon>lamiids</taxon>
        <taxon>Gentianales</taxon>
        <taxon>Rubiaceae</taxon>
        <taxon>Ixoroideae</taxon>
        <taxon>Gardenieae complex</taxon>
        <taxon>Bertiereae - Coffeeae clade</taxon>
        <taxon>Coffeeae</taxon>
        <taxon>Coffea</taxon>
    </lineage>
</organism>
<dbReference type="RefSeq" id="XP_027125339.1">
    <property type="nucleotide sequence ID" value="XM_027269538.2"/>
</dbReference>
<reference evidence="10" key="1">
    <citation type="journal article" date="2025" name="Foods">
        <title>Unveiling the Microbial Signatures of Arabica Coffee Cherries: Insights into Ripeness Specific Diversity, Functional Traits, and Implications for Quality and Safety.</title>
        <authorList>
            <consortium name="RefSeq"/>
            <person name="Tenea G.N."/>
            <person name="Cifuentes V."/>
            <person name="Reyes P."/>
            <person name="Cevallos-Vallejos M."/>
        </authorList>
    </citation>
    <scope>NUCLEOTIDE SEQUENCE [LARGE SCALE GENOMIC DNA]</scope>
</reference>
<sequence>MGISSTLQEMAKDGLGLEITELRLGLPGGGLDQVMLKTGKKRVFSEIEEDHHQNGKRSNEAKSEIIPKNQVVGWPPVCSHRRKISFNGQESTKLYVKVSMDGAPFLRKIDLAAQKCYSDLQLNLERLFGCYGIGEALNDADSSEYVPIYEDKDGDWMLLGDVPWTMFIESCKRLRIMKRTDAKGIGIHPKSTLKGTSRDG</sequence>
<evidence type="ECO:0000313" key="10">
    <source>
        <dbReference type="Proteomes" id="UP001652660"/>
    </source>
</evidence>
<dbReference type="FunFam" id="3.10.20.90:FF:000078">
    <property type="entry name" value="Auxin-responsive protein"/>
    <property type="match status" value="1"/>
</dbReference>
<dbReference type="Pfam" id="PF02309">
    <property type="entry name" value="AUX_IAA"/>
    <property type="match status" value="1"/>
</dbReference>
<dbReference type="PANTHER" id="PTHR31734:SF87">
    <property type="entry name" value="AUXIN-RESPONSIVE PROTEIN IAA5"/>
    <property type="match status" value="1"/>
</dbReference>
<keyword evidence="5 8" id="KW-0804">Transcription</keyword>
<comment type="similarity">
    <text evidence="2 8">Belongs to the Aux/IAA family.</text>
</comment>
<keyword evidence="10" id="KW-1185">Reference proteome</keyword>
<evidence type="ECO:0000256" key="1">
    <source>
        <dbReference type="ARBA" id="ARBA00004123"/>
    </source>
</evidence>
<keyword evidence="7 8" id="KW-0927">Auxin signaling pathway</keyword>
<proteinExistence type="inferred from homology"/>
<dbReference type="GO" id="GO:0006355">
    <property type="term" value="P:regulation of DNA-templated transcription"/>
    <property type="evidence" value="ECO:0007669"/>
    <property type="project" value="InterPro"/>
</dbReference>
<keyword evidence="6 8" id="KW-0539">Nucleus</keyword>
<evidence type="ECO:0000256" key="8">
    <source>
        <dbReference type="RuleBase" id="RU004549"/>
    </source>
</evidence>
<dbReference type="SUPFAM" id="SSF54277">
    <property type="entry name" value="CAD &amp; PB1 domains"/>
    <property type="match status" value="1"/>
</dbReference>
<comment type="subcellular location">
    <subcellularLocation>
        <location evidence="1 8">Nucleus</location>
    </subcellularLocation>
</comment>
<dbReference type="GeneID" id="113741884"/>
<keyword evidence="3 8" id="KW-0678">Repressor</keyword>
<name>A0A6P6XDQ1_COFAR</name>
<protein>
    <recommendedName>
        <fullName evidence="8">Auxin-responsive protein</fullName>
    </recommendedName>
</protein>
<feature type="domain" description="PB1" evidence="9">
    <location>
        <begin position="93"/>
        <end position="181"/>
    </location>
</feature>
<evidence type="ECO:0000256" key="4">
    <source>
        <dbReference type="ARBA" id="ARBA00023015"/>
    </source>
</evidence>
<dbReference type="GO" id="GO:0009734">
    <property type="term" value="P:auxin-activated signaling pathway"/>
    <property type="evidence" value="ECO:0007669"/>
    <property type="project" value="UniProtKB-UniRule"/>
</dbReference>
<evidence type="ECO:0000256" key="7">
    <source>
        <dbReference type="ARBA" id="ARBA00023294"/>
    </source>
</evidence>
<reference evidence="11" key="2">
    <citation type="submission" date="2025-08" db="UniProtKB">
        <authorList>
            <consortium name="RefSeq"/>
        </authorList>
    </citation>
    <scope>IDENTIFICATION</scope>
    <source>
        <tissue evidence="11">Leaves</tissue>
    </source>
</reference>
<dbReference type="Gene3D" id="3.10.20.90">
    <property type="entry name" value="Phosphatidylinositol 3-kinase Catalytic Subunit, Chain A, domain 1"/>
    <property type="match status" value="1"/>
</dbReference>
<evidence type="ECO:0000256" key="5">
    <source>
        <dbReference type="ARBA" id="ARBA00023163"/>
    </source>
</evidence>
<dbReference type="PANTHER" id="PTHR31734">
    <property type="entry name" value="AUXIN-RESPONSIVE PROTEIN IAA17"/>
    <property type="match status" value="1"/>
</dbReference>
<comment type="subunit">
    <text evidence="8">Homodimers and heterodimers.</text>
</comment>
<dbReference type="InterPro" id="IPR053793">
    <property type="entry name" value="PB1-like"/>
</dbReference>
<dbReference type="InterPro" id="IPR003311">
    <property type="entry name" value="AUX_IAA"/>
</dbReference>
<accession>A0A6P6XDQ1</accession>
<keyword evidence="4 8" id="KW-0805">Transcription regulation</keyword>
<dbReference type="PROSITE" id="PS51745">
    <property type="entry name" value="PB1"/>
    <property type="match status" value="1"/>
</dbReference>
<dbReference type="Proteomes" id="UP001652660">
    <property type="component" value="Chromosome 4e"/>
</dbReference>
<evidence type="ECO:0000259" key="9">
    <source>
        <dbReference type="PROSITE" id="PS51745"/>
    </source>
</evidence>
<comment type="function">
    <text evidence="8">Aux/IAA proteins are short-lived transcriptional factors that function as repressors of early auxin response genes at low auxin concentrations.</text>
</comment>
<evidence type="ECO:0000256" key="6">
    <source>
        <dbReference type="ARBA" id="ARBA00023242"/>
    </source>
</evidence>
<evidence type="ECO:0000313" key="11">
    <source>
        <dbReference type="RefSeq" id="XP_027125339.1"/>
    </source>
</evidence>
<dbReference type="AlphaFoldDB" id="A0A6P6XDQ1"/>